<dbReference type="Pfam" id="PF01584">
    <property type="entry name" value="CheW"/>
    <property type="match status" value="1"/>
</dbReference>
<dbReference type="RefSeq" id="WP_091532713.1">
    <property type="nucleotide sequence ID" value="NZ_FOOC01000004.1"/>
</dbReference>
<dbReference type="Proteomes" id="UP000199771">
    <property type="component" value="Unassembled WGS sequence"/>
</dbReference>
<dbReference type="Gene3D" id="2.30.30.40">
    <property type="entry name" value="SH3 Domains"/>
    <property type="match status" value="1"/>
</dbReference>
<dbReference type="InterPro" id="IPR036061">
    <property type="entry name" value="CheW-like_dom_sf"/>
</dbReference>
<evidence type="ECO:0000313" key="2">
    <source>
        <dbReference type="EMBL" id="SFF44044.1"/>
    </source>
</evidence>
<dbReference type="SMART" id="SM00260">
    <property type="entry name" value="CheW"/>
    <property type="match status" value="1"/>
</dbReference>
<dbReference type="AlphaFoldDB" id="A0A1I2IP52"/>
<evidence type="ECO:0000313" key="3">
    <source>
        <dbReference type="Proteomes" id="UP000199771"/>
    </source>
</evidence>
<dbReference type="OrthoDB" id="9790406at2"/>
<dbReference type="GO" id="GO:0007165">
    <property type="term" value="P:signal transduction"/>
    <property type="evidence" value="ECO:0007669"/>
    <property type="project" value="InterPro"/>
</dbReference>
<dbReference type="PROSITE" id="PS50851">
    <property type="entry name" value="CHEW"/>
    <property type="match status" value="1"/>
</dbReference>
<proteinExistence type="predicted"/>
<gene>
    <name evidence="2" type="ORF">SAMN04488120_104129</name>
</gene>
<dbReference type="STRING" id="1076937.SAMN04488120_104129"/>
<dbReference type="PANTHER" id="PTHR22617:SF23">
    <property type="entry name" value="CHEMOTAXIS PROTEIN CHEW"/>
    <property type="match status" value="1"/>
</dbReference>
<dbReference type="InterPro" id="IPR002545">
    <property type="entry name" value="CheW-lke_dom"/>
</dbReference>
<keyword evidence="3" id="KW-1185">Reference proteome</keyword>
<organism evidence="2 3">
    <name type="scientific">Fontimonas thermophila</name>
    <dbReference type="NCBI Taxonomy" id="1076937"/>
    <lineage>
        <taxon>Bacteria</taxon>
        <taxon>Pseudomonadati</taxon>
        <taxon>Pseudomonadota</taxon>
        <taxon>Gammaproteobacteria</taxon>
        <taxon>Nevskiales</taxon>
        <taxon>Nevskiaceae</taxon>
        <taxon>Fontimonas</taxon>
    </lineage>
</organism>
<dbReference type="InterPro" id="IPR039315">
    <property type="entry name" value="CheW"/>
</dbReference>
<protein>
    <submittedName>
        <fullName evidence="2">Purine-binding chemotaxis protein CheW</fullName>
    </submittedName>
</protein>
<dbReference type="SUPFAM" id="SSF50341">
    <property type="entry name" value="CheW-like"/>
    <property type="match status" value="1"/>
</dbReference>
<dbReference type="EMBL" id="FOOC01000004">
    <property type="protein sequence ID" value="SFF44044.1"/>
    <property type="molecule type" value="Genomic_DNA"/>
</dbReference>
<evidence type="ECO:0000259" key="1">
    <source>
        <dbReference type="PROSITE" id="PS50851"/>
    </source>
</evidence>
<reference evidence="2 3" key="1">
    <citation type="submission" date="2016-10" db="EMBL/GenBank/DDBJ databases">
        <authorList>
            <person name="de Groot N.N."/>
        </authorList>
    </citation>
    <scope>NUCLEOTIDE SEQUENCE [LARGE SCALE GENOMIC DNA]</scope>
    <source>
        <strain evidence="2 3">DSM 23609</strain>
    </source>
</reference>
<feature type="domain" description="CheW-like" evidence="1">
    <location>
        <begin position="15"/>
        <end position="155"/>
    </location>
</feature>
<dbReference type="Gene3D" id="2.40.50.180">
    <property type="entry name" value="CheA-289, Domain 4"/>
    <property type="match status" value="1"/>
</dbReference>
<dbReference type="GO" id="GO:0006935">
    <property type="term" value="P:chemotaxis"/>
    <property type="evidence" value="ECO:0007669"/>
    <property type="project" value="InterPro"/>
</dbReference>
<dbReference type="GO" id="GO:0005829">
    <property type="term" value="C:cytosol"/>
    <property type="evidence" value="ECO:0007669"/>
    <property type="project" value="TreeGrafter"/>
</dbReference>
<sequence length="157" mass="16647">MSTAATQAMRRGDSVSRWVCFGAGEQLYGLPILSVQEVLRDVQIEPVPGVAEAVLGVLNLRGNVITVIDLRQRLGVPASTPGADARIVVVEHRGESFGLLVDRVADVRKIIDAAIKPAPEVGADGGAVRVHGIYTCDGIPLILLDPASLIEDMRFVA</sequence>
<accession>A0A1I2IP52</accession>
<name>A0A1I2IP52_9GAMM</name>
<dbReference type="PANTHER" id="PTHR22617">
    <property type="entry name" value="CHEMOTAXIS SENSOR HISTIDINE KINASE-RELATED"/>
    <property type="match status" value="1"/>
</dbReference>